<evidence type="ECO:0000256" key="2">
    <source>
        <dbReference type="SAM" id="Phobius"/>
    </source>
</evidence>
<organism evidence="3 4">
    <name type="scientific">Streptomyces aurantiogriseus</name>
    <dbReference type="NCBI Taxonomy" id="66870"/>
    <lineage>
        <taxon>Bacteria</taxon>
        <taxon>Bacillati</taxon>
        <taxon>Actinomycetota</taxon>
        <taxon>Actinomycetes</taxon>
        <taxon>Kitasatosporales</taxon>
        <taxon>Streptomycetaceae</taxon>
        <taxon>Streptomyces</taxon>
    </lineage>
</organism>
<proteinExistence type="predicted"/>
<keyword evidence="2" id="KW-0472">Membrane</keyword>
<evidence type="ECO:0000313" key="4">
    <source>
        <dbReference type="Proteomes" id="UP000658320"/>
    </source>
</evidence>
<gene>
    <name evidence="3" type="ORF">GCM10010251_70040</name>
</gene>
<reference evidence="3" key="1">
    <citation type="journal article" date="2014" name="Int. J. Syst. Evol. Microbiol.">
        <title>Complete genome sequence of Corynebacterium casei LMG S-19264T (=DSM 44701T), isolated from a smear-ripened cheese.</title>
        <authorList>
            <consortium name="US DOE Joint Genome Institute (JGI-PGF)"/>
            <person name="Walter F."/>
            <person name="Albersmeier A."/>
            <person name="Kalinowski J."/>
            <person name="Ruckert C."/>
        </authorList>
    </citation>
    <scope>NUCLEOTIDE SEQUENCE</scope>
    <source>
        <strain evidence="3">JCM 4346</strain>
    </source>
</reference>
<accession>A0A918FJE1</accession>
<name>A0A918FJE1_9ACTN</name>
<evidence type="ECO:0000313" key="3">
    <source>
        <dbReference type="EMBL" id="GGR43045.1"/>
    </source>
</evidence>
<evidence type="ECO:0000256" key="1">
    <source>
        <dbReference type="SAM" id="MobiDB-lite"/>
    </source>
</evidence>
<dbReference type="EMBL" id="BMSX01000020">
    <property type="protein sequence ID" value="GGR43045.1"/>
    <property type="molecule type" value="Genomic_DNA"/>
</dbReference>
<dbReference type="Proteomes" id="UP000658320">
    <property type="component" value="Unassembled WGS sequence"/>
</dbReference>
<comment type="caution">
    <text evidence="3">The sequence shown here is derived from an EMBL/GenBank/DDBJ whole genome shotgun (WGS) entry which is preliminary data.</text>
</comment>
<keyword evidence="2" id="KW-1133">Transmembrane helix</keyword>
<feature type="region of interest" description="Disordered" evidence="1">
    <location>
        <begin position="1"/>
        <end position="43"/>
    </location>
</feature>
<sequence>MTDRGRRQEGRGGAARVRPGGPSSCSWSRTPERTDSPPVAATSGRLASVGGVKFRGALLLLFLLPLAWGLINLLRGAADPGAPRCPGVALDEVGEEHPGRMRPSHTCRLFDDSTRPTGTRTYEEQRNAQVEQREDHFKAGLAYTVYGVAGVGVVVAAGGPYRLRWRRGPVRKS</sequence>
<protein>
    <recommendedName>
        <fullName evidence="5">Transmembrane protein</fullName>
    </recommendedName>
</protein>
<keyword evidence="4" id="KW-1185">Reference proteome</keyword>
<feature type="transmembrane region" description="Helical" evidence="2">
    <location>
        <begin position="143"/>
        <end position="163"/>
    </location>
</feature>
<reference evidence="3" key="2">
    <citation type="submission" date="2020-09" db="EMBL/GenBank/DDBJ databases">
        <authorList>
            <person name="Sun Q."/>
            <person name="Ohkuma M."/>
        </authorList>
    </citation>
    <scope>NUCLEOTIDE SEQUENCE</scope>
    <source>
        <strain evidence="3">JCM 4346</strain>
    </source>
</reference>
<keyword evidence="2" id="KW-0812">Transmembrane</keyword>
<feature type="transmembrane region" description="Helical" evidence="2">
    <location>
        <begin position="54"/>
        <end position="74"/>
    </location>
</feature>
<dbReference type="AlphaFoldDB" id="A0A918FJE1"/>
<evidence type="ECO:0008006" key="5">
    <source>
        <dbReference type="Google" id="ProtNLM"/>
    </source>
</evidence>
<feature type="compositionally biased region" description="Basic and acidic residues" evidence="1">
    <location>
        <begin position="1"/>
        <end position="10"/>
    </location>
</feature>